<proteinExistence type="predicted"/>
<keyword evidence="3" id="KW-1185">Reference proteome</keyword>
<sequence>MRYNILLVAFMASSGLTAPAAGGPIQLSPTIKRTVGERGLHYADISADDDAILYRWAPACDSETEKKRDPEVICARVQG</sequence>
<accession>A0A423VPI3</accession>
<feature type="signal peptide" evidence="1">
    <location>
        <begin position="1"/>
        <end position="22"/>
    </location>
</feature>
<protein>
    <submittedName>
        <fullName evidence="2">Uncharacterized protein</fullName>
    </submittedName>
</protein>
<comment type="caution">
    <text evidence="2">The sequence shown here is derived from an EMBL/GenBank/DDBJ whole genome shotgun (WGS) entry which is preliminary data.</text>
</comment>
<reference evidence="2 3" key="1">
    <citation type="submission" date="2015-09" db="EMBL/GenBank/DDBJ databases">
        <title>Host preference determinants of Valsa canker pathogens revealed by comparative genomics.</title>
        <authorList>
            <person name="Yin Z."/>
            <person name="Huang L."/>
        </authorList>
    </citation>
    <scope>NUCLEOTIDE SEQUENCE [LARGE SCALE GENOMIC DNA]</scope>
    <source>
        <strain evidence="2 3">YSFL</strain>
    </source>
</reference>
<gene>
    <name evidence="2" type="ORF">VSDG_06361</name>
</gene>
<dbReference type="OrthoDB" id="10395617at2759"/>
<dbReference type="AlphaFoldDB" id="A0A423VPI3"/>
<keyword evidence="1" id="KW-0732">Signal</keyword>
<evidence type="ECO:0000313" key="3">
    <source>
        <dbReference type="Proteomes" id="UP000284375"/>
    </source>
</evidence>
<dbReference type="EMBL" id="LJZO01000035">
    <property type="protein sequence ID" value="ROV92933.1"/>
    <property type="molecule type" value="Genomic_DNA"/>
</dbReference>
<dbReference type="Proteomes" id="UP000284375">
    <property type="component" value="Unassembled WGS sequence"/>
</dbReference>
<evidence type="ECO:0000313" key="2">
    <source>
        <dbReference type="EMBL" id="ROV92933.1"/>
    </source>
</evidence>
<feature type="chain" id="PRO_5019368822" evidence="1">
    <location>
        <begin position="23"/>
        <end position="79"/>
    </location>
</feature>
<evidence type="ECO:0000256" key="1">
    <source>
        <dbReference type="SAM" id="SignalP"/>
    </source>
</evidence>
<name>A0A423VPI3_CYTCH</name>
<organism evidence="2 3">
    <name type="scientific">Cytospora chrysosperma</name>
    <name type="common">Cytospora canker fungus</name>
    <name type="synonym">Sphaeria chrysosperma</name>
    <dbReference type="NCBI Taxonomy" id="252740"/>
    <lineage>
        <taxon>Eukaryota</taxon>
        <taxon>Fungi</taxon>
        <taxon>Dikarya</taxon>
        <taxon>Ascomycota</taxon>
        <taxon>Pezizomycotina</taxon>
        <taxon>Sordariomycetes</taxon>
        <taxon>Sordariomycetidae</taxon>
        <taxon>Diaporthales</taxon>
        <taxon>Cytosporaceae</taxon>
        <taxon>Cytospora</taxon>
    </lineage>
</organism>